<feature type="compositionally biased region" description="Basic and acidic residues" evidence="2">
    <location>
        <begin position="33"/>
        <end position="58"/>
    </location>
</feature>
<evidence type="ECO:0000256" key="2">
    <source>
        <dbReference type="SAM" id="MobiDB-lite"/>
    </source>
</evidence>
<feature type="coiled-coil region" evidence="1">
    <location>
        <begin position="86"/>
        <end position="123"/>
    </location>
</feature>
<evidence type="ECO:0000313" key="4">
    <source>
        <dbReference type="Proteomes" id="UP001497482"/>
    </source>
</evidence>
<gene>
    <name evidence="3" type="ORF">KC01_LOCUS27441</name>
</gene>
<keyword evidence="4" id="KW-1185">Reference proteome</keyword>
<sequence>MDQEVSWPACVRRSQLVEDLRADKERLEREVAELRGARAEEEARPSTRQIDSSDKEQDVGEMGSPGRLVIEEEEEEEVEETICIPVTLLLDEEMEVQEEEEEVQEEEEEVQEEEEEVREEEWKWHHKRGSLSSGAVACRRLKGLWRQERAEDVHQGPLAPAGPADTDLFAGLLWLHGHFLEFSTSAQFPQCSFCCWRCGLAGGMETGSATPPPPFLPRSPSPLMSPSYVPIAMVFWAQTDPLELDKTDIVDGAASLAAEVIVRHLEPPVLWRGRSEVPRAWPLWLPVATGGSHCSTCVPGSRPQKRKFGSFKWWGCSRAIYRALYRLSATHDIP</sequence>
<dbReference type="Proteomes" id="UP001497482">
    <property type="component" value="Chromosome 23"/>
</dbReference>
<name>A0AAV2L9R6_KNICA</name>
<keyword evidence="1" id="KW-0175">Coiled coil</keyword>
<proteinExistence type="predicted"/>
<dbReference type="EMBL" id="OZ035845">
    <property type="protein sequence ID" value="CAL1599120.1"/>
    <property type="molecule type" value="Genomic_DNA"/>
</dbReference>
<evidence type="ECO:0000313" key="3">
    <source>
        <dbReference type="EMBL" id="CAL1599120.1"/>
    </source>
</evidence>
<accession>A0AAV2L9R6</accession>
<feature type="region of interest" description="Disordered" evidence="2">
    <location>
        <begin position="33"/>
        <end position="76"/>
    </location>
</feature>
<reference evidence="3 4" key="1">
    <citation type="submission" date="2024-04" db="EMBL/GenBank/DDBJ databases">
        <authorList>
            <person name="Waldvogel A.-M."/>
            <person name="Schoenle A."/>
        </authorList>
    </citation>
    <scope>NUCLEOTIDE SEQUENCE [LARGE SCALE GENOMIC DNA]</scope>
</reference>
<organism evidence="3 4">
    <name type="scientific">Knipowitschia caucasica</name>
    <name type="common">Caucasian dwarf goby</name>
    <name type="synonym">Pomatoschistus caucasicus</name>
    <dbReference type="NCBI Taxonomy" id="637954"/>
    <lineage>
        <taxon>Eukaryota</taxon>
        <taxon>Metazoa</taxon>
        <taxon>Chordata</taxon>
        <taxon>Craniata</taxon>
        <taxon>Vertebrata</taxon>
        <taxon>Euteleostomi</taxon>
        <taxon>Actinopterygii</taxon>
        <taxon>Neopterygii</taxon>
        <taxon>Teleostei</taxon>
        <taxon>Neoteleostei</taxon>
        <taxon>Acanthomorphata</taxon>
        <taxon>Gobiaria</taxon>
        <taxon>Gobiiformes</taxon>
        <taxon>Gobioidei</taxon>
        <taxon>Gobiidae</taxon>
        <taxon>Gobiinae</taxon>
        <taxon>Knipowitschia</taxon>
    </lineage>
</organism>
<evidence type="ECO:0000256" key="1">
    <source>
        <dbReference type="SAM" id="Coils"/>
    </source>
</evidence>
<dbReference type="AlphaFoldDB" id="A0AAV2L9R6"/>
<protein>
    <submittedName>
        <fullName evidence="3">Uncharacterized protein</fullName>
    </submittedName>
</protein>